<gene>
    <name evidence="1" type="ORF">PC115_g17178</name>
</gene>
<protein>
    <submittedName>
        <fullName evidence="1">Uncharacterized protein</fullName>
    </submittedName>
</protein>
<evidence type="ECO:0000313" key="1">
    <source>
        <dbReference type="EMBL" id="KAG2897458.1"/>
    </source>
</evidence>
<dbReference type="Proteomes" id="UP000774804">
    <property type="component" value="Unassembled WGS sequence"/>
</dbReference>
<name>A0A8T1BCI9_9STRA</name>
<evidence type="ECO:0000313" key="2">
    <source>
        <dbReference type="Proteomes" id="UP000774804"/>
    </source>
</evidence>
<comment type="caution">
    <text evidence="1">The sequence shown here is derived from an EMBL/GenBank/DDBJ whole genome shotgun (WGS) entry which is preliminary data.</text>
</comment>
<accession>A0A8T1BCI9</accession>
<proteinExistence type="predicted"/>
<sequence>MTKFKTVKAETSRLEILPILNSNAYVRSDQAIHKPSGNTLSGTGYVLGTQSVAVDHPSDSIERDEAGRSMAWADLALTSEAYDVEDPMAGEQYQQVV</sequence>
<dbReference type="AlphaFoldDB" id="A0A8T1BCI9"/>
<reference evidence="1" key="1">
    <citation type="submission" date="2018-10" db="EMBL/GenBank/DDBJ databases">
        <title>Effector identification in a new, highly contiguous assembly of the strawberry crown rot pathogen Phytophthora cactorum.</title>
        <authorList>
            <person name="Armitage A.D."/>
            <person name="Nellist C.F."/>
            <person name="Bates H."/>
            <person name="Vickerstaff R.J."/>
            <person name="Harrison R.J."/>
        </authorList>
    </citation>
    <scope>NUCLEOTIDE SEQUENCE</scope>
    <source>
        <strain evidence="1">4032</strain>
    </source>
</reference>
<organism evidence="1 2">
    <name type="scientific">Phytophthora cactorum</name>
    <dbReference type="NCBI Taxonomy" id="29920"/>
    <lineage>
        <taxon>Eukaryota</taxon>
        <taxon>Sar</taxon>
        <taxon>Stramenopiles</taxon>
        <taxon>Oomycota</taxon>
        <taxon>Peronosporomycetes</taxon>
        <taxon>Peronosporales</taxon>
        <taxon>Peronosporaceae</taxon>
        <taxon>Phytophthora</taxon>
    </lineage>
</organism>
<dbReference type="EMBL" id="RCMI01000797">
    <property type="protein sequence ID" value="KAG2897458.1"/>
    <property type="molecule type" value="Genomic_DNA"/>
</dbReference>